<accession>A0ABQ4BFT5</accession>
<name>A0ABQ4BFT5_9ACTN</name>
<evidence type="ECO:0000259" key="1">
    <source>
        <dbReference type="Pfam" id="PF14417"/>
    </source>
</evidence>
<dbReference type="RefSeq" id="WP_203827659.1">
    <property type="nucleotide sequence ID" value="NZ_BAAATY010000019.1"/>
</dbReference>
<dbReference type="Pfam" id="PF14417">
    <property type="entry name" value="MEDS"/>
    <property type="match status" value="1"/>
</dbReference>
<dbReference type="EMBL" id="BOMS01000088">
    <property type="protein sequence ID" value="GIE69512.1"/>
    <property type="molecule type" value="Genomic_DNA"/>
</dbReference>
<dbReference type="Proteomes" id="UP000624709">
    <property type="component" value="Unassembled WGS sequence"/>
</dbReference>
<organism evidence="2 3">
    <name type="scientific">Actinoplanes palleronii</name>
    <dbReference type="NCBI Taxonomy" id="113570"/>
    <lineage>
        <taxon>Bacteria</taxon>
        <taxon>Bacillati</taxon>
        <taxon>Actinomycetota</taxon>
        <taxon>Actinomycetes</taxon>
        <taxon>Micromonosporales</taxon>
        <taxon>Micromonosporaceae</taxon>
        <taxon>Actinoplanes</taxon>
    </lineage>
</organism>
<evidence type="ECO:0000313" key="2">
    <source>
        <dbReference type="EMBL" id="GIE69512.1"/>
    </source>
</evidence>
<gene>
    <name evidence="2" type="ORF">Apa02nite_056200</name>
</gene>
<keyword evidence="3" id="KW-1185">Reference proteome</keyword>
<evidence type="ECO:0000313" key="3">
    <source>
        <dbReference type="Proteomes" id="UP000624709"/>
    </source>
</evidence>
<proteinExistence type="predicted"/>
<reference evidence="2 3" key="1">
    <citation type="submission" date="2021-01" db="EMBL/GenBank/DDBJ databases">
        <title>Whole genome shotgun sequence of Actinoplanes palleronii NBRC 14916.</title>
        <authorList>
            <person name="Komaki H."/>
            <person name="Tamura T."/>
        </authorList>
    </citation>
    <scope>NUCLEOTIDE SEQUENCE [LARGE SCALE GENOMIC DNA]</scope>
    <source>
        <strain evidence="2 3">NBRC 14916</strain>
    </source>
</reference>
<comment type="caution">
    <text evidence="2">The sequence shown here is derived from an EMBL/GenBank/DDBJ whole genome shotgun (WGS) entry which is preliminary data.</text>
</comment>
<protein>
    <recommendedName>
        <fullName evidence="1">MEDS domain-containing protein</fullName>
    </recommendedName>
</protein>
<dbReference type="InterPro" id="IPR025847">
    <property type="entry name" value="MEDS_domain"/>
</dbReference>
<feature type="domain" description="MEDS" evidence="1">
    <location>
        <begin position="9"/>
        <end position="163"/>
    </location>
</feature>
<sequence>MTTAIESSHACWSYGDHQALDEYAKEFLRAGLAAGERIWYVPRPRSQGITDWLRSVSPRSSRPDPVRIIPWQDAYTAGQVVDPAAQIAAYAAVTDAALADGFSGFRVVADVTAMVRTPEQRDAFARYEYAIGRYMHTAPMRALCTYDRTELGDRVVAELACLHETSHASGVTFQLHAGPTEDEAILDGELDMASEDLLSGALWRTGLAPSGGEVTVDAGRLRFIDHRSLLLVQRYAQERRMTVVLRTGLSSALHLAELLELPDVRVEMAR</sequence>